<evidence type="ECO:0000313" key="3">
    <source>
        <dbReference type="Proteomes" id="UP000789901"/>
    </source>
</evidence>
<protein>
    <submittedName>
        <fullName evidence="2">37547_t:CDS:1</fullName>
    </submittedName>
</protein>
<comment type="caution">
    <text evidence="2">The sequence shown here is derived from an EMBL/GenBank/DDBJ whole genome shotgun (WGS) entry which is preliminary data.</text>
</comment>
<feature type="compositionally biased region" description="Acidic residues" evidence="1">
    <location>
        <begin position="33"/>
        <end position="50"/>
    </location>
</feature>
<reference evidence="2 3" key="1">
    <citation type="submission" date="2021-06" db="EMBL/GenBank/DDBJ databases">
        <authorList>
            <person name="Kallberg Y."/>
            <person name="Tangrot J."/>
            <person name="Rosling A."/>
        </authorList>
    </citation>
    <scope>NUCLEOTIDE SEQUENCE [LARGE SCALE GENOMIC DNA]</scope>
    <source>
        <strain evidence="2 3">120-4 pot B 10/14</strain>
    </source>
</reference>
<dbReference type="Proteomes" id="UP000789901">
    <property type="component" value="Unassembled WGS sequence"/>
</dbReference>
<feature type="non-terminal residue" evidence="2">
    <location>
        <position position="115"/>
    </location>
</feature>
<evidence type="ECO:0000313" key="2">
    <source>
        <dbReference type="EMBL" id="CAG8846060.1"/>
    </source>
</evidence>
<feature type="compositionally biased region" description="Polar residues" evidence="1">
    <location>
        <begin position="1"/>
        <end position="10"/>
    </location>
</feature>
<feature type="region of interest" description="Disordered" evidence="1">
    <location>
        <begin position="1"/>
        <end position="50"/>
    </location>
</feature>
<accession>A0ABN7X255</accession>
<organism evidence="2 3">
    <name type="scientific">Gigaspora margarita</name>
    <dbReference type="NCBI Taxonomy" id="4874"/>
    <lineage>
        <taxon>Eukaryota</taxon>
        <taxon>Fungi</taxon>
        <taxon>Fungi incertae sedis</taxon>
        <taxon>Mucoromycota</taxon>
        <taxon>Glomeromycotina</taxon>
        <taxon>Glomeromycetes</taxon>
        <taxon>Diversisporales</taxon>
        <taxon>Gigasporaceae</taxon>
        <taxon>Gigaspora</taxon>
    </lineage>
</organism>
<feature type="compositionally biased region" description="Basic and acidic residues" evidence="1">
    <location>
        <begin position="17"/>
        <end position="32"/>
    </location>
</feature>
<gene>
    <name evidence="2" type="ORF">GMARGA_LOCUS37978</name>
</gene>
<proteinExistence type="predicted"/>
<evidence type="ECO:0000256" key="1">
    <source>
        <dbReference type="SAM" id="MobiDB-lite"/>
    </source>
</evidence>
<dbReference type="EMBL" id="CAJVQB010081980">
    <property type="protein sequence ID" value="CAG8846060.1"/>
    <property type="molecule type" value="Genomic_DNA"/>
</dbReference>
<feature type="non-terminal residue" evidence="2">
    <location>
        <position position="1"/>
    </location>
</feature>
<sequence>NSNQELNIHNINDESDDNIRSDESSKKNKNELNEIDDTCPNNPEEDTEDVISDPIQKIFKNVFVNDSWTCNSPVEKLYYSASIYSECESCASLNDPTKCKGQRSFVKGKKVKSLY</sequence>
<name>A0ABN7X255_GIGMA</name>
<keyword evidence="3" id="KW-1185">Reference proteome</keyword>